<dbReference type="PANTHER" id="PTHR11748:SF119">
    <property type="entry name" value="D-2-HYDROXYGLUTARATE DEHYDROGENASE"/>
    <property type="match status" value="1"/>
</dbReference>
<protein>
    <recommendedName>
        <fullName evidence="12">D-2-hydroxyglutarate dehydrogenase</fullName>
        <ecNumber evidence="9">1.1.99.39</ecNumber>
    </recommendedName>
</protein>
<dbReference type="InterPro" id="IPR017900">
    <property type="entry name" value="4Fe4S_Fe_S_CS"/>
</dbReference>
<reference evidence="14" key="1">
    <citation type="submission" date="2022-03" db="EMBL/GenBank/DDBJ databases">
        <authorList>
            <person name="Woo C.Y."/>
        </authorList>
    </citation>
    <scope>NUCLEOTIDE SEQUENCE</scope>
    <source>
        <strain evidence="14">CYS-02</strain>
    </source>
</reference>
<comment type="similarity">
    <text evidence="11">In the N-terminal section; belongs to the FAD-binding oxidoreductase/transferase type 4 family.</text>
</comment>
<evidence type="ECO:0000259" key="13">
    <source>
        <dbReference type="PROSITE" id="PS51387"/>
    </source>
</evidence>
<dbReference type="PROSITE" id="PS51387">
    <property type="entry name" value="FAD_PCMH"/>
    <property type="match status" value="1"/>
</dbReference>
<dbReference type="EMBL" id="JALGBI010000001">
    <property type="protein sequence ID" value="MCJ0764223.1"/>
    <property type="molecule type" value="Genomic_DNA"/>
</dbReference>
<keyword evidence="2" id="KW-0004">4Fe-4S</keyword>
<evidence type="ECO:0000256" key="10">
    <source>
        <dbReference type="ARBA" id="ARBA00051291"/>
    </source>
</evidence>
<feature type="domain" description="FAD-binding PCMH-type" evidence="13">
    <location>
        <begin position="47"/>
        <end position="280"/>
    </location>
</feature>
<accession>A0A9X2AMY1</accession>
<keyword evidence="3" id="KW-0285">Flavoprotein</keyword>
<dbReference type="GO" id="GO:1903457">
    <property type="term" value="P:lactate catabolic process"/>
    <property type="evidence" value="ECO:0007669"/>
    <property type="project" value="TreeGrafter"/>
</dbReference>
<dbReference type="SUPFAM" id="SSF55103">
    <property type="entry name" value="FAD-linked oxidases, C-terminal domain"/>
    <property type="match status" value="1"/>
</dbReference>
<dbReference type="InterPro" id="IPR016164">
    <property type="entry name" value="FAD-linked_Oxase-like_C"/>
</dbReference>
<evidence type="ECO:0000313" key="14">
    <source>
        <dbReference type="EMBL" id="MCJ0764223.1"/>
    </source>
</evidence>
<evidence type="ECO:0000256" key="7">
    <source>
        <dbReference type="ARBA" id="ARBA00023004"/>
    </source>
</evidence>
<dbReference type="InterPro" id="IPR036318">
    <property type="entry name" value="FAD-bd_PCMH-like_sf"/>
</dbReference>
<dbReference type="SUPFAM" id="SSF56176">
    <property type="entry name" value="FAD-binding/transporter-associated domain-like"/>
    <property type="match status" value="1"/>
</dbReference>
<evidence type="ECO:0000256" key="8">
    <source>
        <dbReference type="ARBA" id="ARBA00023014"/>
    </source>
</evidence>
<dbReference type="PROSITE" id="PS00198">
    <property type="entry name" value="4FE4S_FER_1"/>
    <property type="match status" value="1"/>
</dbReference>
<dbReference type="Pfam" id="PF01565">
    <property type="entry name" value="FAD_binding_4"/>
    <property type="match status" value="1"/>
</dbReference>
<keyword evidence="8" id="KW-0411">Iron-sulfur</keyword>
<dbReference type="GO" id="GO:0046872">
    <property type="term" value="F:metal ion binding"/>
    <property type="evidence" value="ECO:0007669"/>
    <property type="project" value="UniProtKB-KW"/>
</dbReference>
<comment type="cofactor">
    <cofactor evidence="1">
        <name>FAD</name>
        <dbReference type="ChEBI" id="CHEBI:57692"/>
    </cofactor>
</comment>
<keyword evidence="7" id="KW-0408">Iron</keyword>
<evidence type="ECO:0000256" key="4">
    <source>
        <dbReference type="ARBA" id="ARBA00022723"/>
    </source>
</evidence>
<organism evidence="14 15">
    <name type="scientific">Variovorax terrae</name>
    <dbReference type="NCBI Taxonomy" id="2923278"/>
    <lineage>
        <taxon>Bacteria</taxon>
        <taxon>Pseudomonadati</taxon>
        <taxon>Pseudomonadota</taxon>
        <taxon>Betaproteobacteria</taxon>
        <taxon>Burkholderiales</taxon>
        <taxon>Comamonadaceae</taxon>
        <taxon>Variovorax</taxon>
    </lineage>
</organism>
<dbReference type="GO" id="GO:0051539">
    <property type="term" value="F:4 iron, 4 sulfur cluster binding"/>
    <property type="evidence" value="ECO:0007669"/>
    <property type="project" value="UniProtKB-KW"/>
</dbReference>
<evidence type="ECO:0000256" key="11">
    <source>
        <dbReference type="ARBA" id="ARBA00060924"/>
    </source>
</evidence>
<keyword evidence="15" id="KW-1185">Reference proteome</keyword>
<comment type="caution">
    <text evidence="14">The sequence shown here is derived from an EMBL/GenBank/DDBJ whole genome shotgun (WGS) entry which is preliminary data.</text>
</comment>
<dbReference type="AlphaFoldDB" id="A0A9X2AMY1"/>
<comment type="catalytic activity">
    <reaction evidence="10">
        <text>(R)-2-hydroxyglutarate + A = 2-oxoglutarate + AH2</text>
        <dbReference type="Rhea" id="RHEA:38295"/>
        <dbReference type="ChEBI" id="CHEBI:13193"/>
        <dbReference type="ChEBI" id="CHEBI:15801"/>
        <dbReference type="ChEBI" id="CHEBI:16810"/>
        <dbReference type="ChEBI" id="CHEBI:17499"/>
        <dbReference type="EC" id="1.1.99.39"/>
    </reaction>
    <physiologicalReaction direction="left-to-right" evidence="10">
        <dbReference type="Rhea" id="RHEA:38296"/>
    </physiologicalReaction>
</comment>
<gene>
    <name evidence="14" type="ORF">MMF98_13490</name>
</gene>
<keyword evidence="4" id="KW-0479">Metal-binding</keyword>
<dbReference type="InterPro" id="IPR016171">
    <property type="entry name" value="Vanillyl_alc_oxidase_C-sub2"/>
</dbReference>
<dbReference type="Gene3D" id="3.30.465.10">
    <property type="match status" value="1"/>
</dbReference>
<sequence>MIPALHAGESPPTILSEYLAELRLRGFEGDMASSHADRTVFSTDNSIYQVPPQVILFPRHDQDVVRIAKLAGESRFRALQFTPRGGGTGTNGQSLTAGLSVDLSRYMNAILELNLEEGWARVQAGVVKDQLNAAVAASGLFFAPELSPSNRATIGGMIATDASGQGSVLYGKTRDHVMELRAVFIDGTEWQSRPLNAAELEAAKGRSDRVGHVLRVLDRIRQDDAELIAQRFPRLNRCVTGYDLVHLCDCNGRFDLSSVICGAEGSLAFVTEAKVRLTPVPRFTGLLNIRYATFDSALRDAGVLMKLEAASSETVDATVLALARQDAIWLKVREFFPEDPEGPAEGVNIVEFVAADEAELEAKLARVERALAGGGAGRRGYTVARGSAAAAAIWSMRKKSVGLLGNMQGERRPMPFVEDTVVPPECLADYILEFRAALDRRGLVYGMFGHVDAGCLHVRPALDMKDPEQEKLVREISDEVFALTQKYKGVLWGEHGKGYRSEYAAEFFGPLYPRMQEIKAAFDPHNQLNPGKIASPPGLALTRLDEVPTRGRFDRQIPIAVRRANEDSLHCNGNGACFNFDPDDAMCPSWKATRDRRHSPKGRASLMREWLRLLAEAGVDPASSSRGTWLEMPARAVNTWKARRAGGDFSHEVKEAMDGCLACKSCVGQCPVKVDVPAFRSRFLEAYHGRYLRPARDYLVGGLEAMLPWALKTPRLANALTHSRLGHRVARSLGLVALPALGTSDLRQALQARGVQVATAAALRALSGDERRKSVVVVQDAFTTHYDTRVVLDWFELLERLGFRPWLAPFLPNGKPQHVLGMLGTFGRTARRNAGMLNALAETGVELVGIDPSMTLAYRAEYRAALGADAAPKVALPQEWLAGRLRDLPQRRAGDGAEWSLLPHCTERTNAPAATSEWVRVARHLGVNLQVVASGCCGMAGLYGHERAHRATSEAIYGQSWKPILAERGRLGRTVATGYSCRCQASIVDGLDLMHPVQLLLRAVKSEPPPLRASHAALALRTAQHEAL</sequence>
<evidence type="ECO:0000256" key="6">
    <source>
        <dbReference type="ARBA" id="ARBA00023002"/>
    </source>
</evidence>
<keyword evidence="6" id="KW-0560">Oxidoreductase</keyword>
<dbReference type="GO" id="GO:0004458">
    <property type="term" value="F:D-lactate dehydrogenase (cytochrome) activity"/>
    <property type="evidence" value="ECO:0007669"/>
    <property type="project" value="TreeGrafter"/>
</dbReference>
<evidence type="ECO:0000256" key="3">
    <source>
        <dbReference type="ARBA" id="ARBA00022630"/>
    </source>
</evidence>
<evidence type="ECO:0000256" key="5">
    <source>
        <dbReference type="ARBA" id="ARBA00022827"/>
    </source>
</evidence>
<dbReference type="InterPro" id="IPR016169">
    <property type="entry name" value="FAD-bd_PCMH_sub2"/>
</dbReference>
<dbReference type="EC" id="1.1.99.39" evidence="9"/>
<dbReference type="Gene3D" id="1.10.45.10">
    <property type="entry name" value="Vanillyl-alcohol Oxidase, Chain A, domain 4"/>
    <property type="match status" value="1"/>
</dbReference>
<dbReference type="RefSeq" id="WP_243306803.1">
    <property type="nucleotide sequence ID" value="NZ_JALGBI010000001.1"/>
</dbReference>
<evidence type="ECO:0000256" key="1">
    <source>
        <dbReference type="ARBA" id="ARBA00001974"/>
    </source>
</evidence>
<dbReference type="GO" id="GO:0008720">
    <property type="term" value="F:D-lactate dehydrogenase (NAD+) activity"/>
    <property type="evidence" value="ECO:0007669"/>
    <property type="project" value="TreeGrafter"/>
</dbReference>
<proteinExistence type="inferred from homology"/>
<evidence type="ECO:0000256" key="9">
    <source>
        <dbReference type="ARBA" id="ARBA00039003"/>
    </source>
</evidence>
<dbReference type="Proteomes" id="UP001139447">
    <property type="component" value="Unassembled WGS sequence"/>
</dbReference>
<dbReference type="GO" id="GO:0071949">
    <property type="term" value="F:FAD binding"/>
    <property type="evidence" value="ECO:0007669"/>
    <property type="project" value="InterPro"/>
</dbReference>
<dbReference type="Pfam" id="PF02913">
    <property type="entry name" value="FAD-oxidase_C"/>
    <property type="match status" value="1"/>
</dbReference>
<dbReference type="InterPro" id="IPR006094">
    <property type="entry name" value="Oxid_FAD_bind_N"/>
</dbReference>
<dbReference type="PANTHER" id="PTHR11748">
    <property type="entry name" value="D-LACTATE DEHYDROGENASE"/>
    <property type="match status" value="1"/>
</dbReference>
<evidence type="ECO:0000256" key="12">
    <source>
        <dbReference type="ARBA" id="ARBA00067680"/>
    </source>
</evidence>
<dbReference type="Gene3D" id="3.30.70.2740">
    <property type="match status" value="1"/>
</dbReference>
<dbReference type="SUPFAM" id="SSF46548">
    <property type="entry name" value="alpha-helical ferredoxin"/>
    <property type="match status" value="1"/>
</dbReference>
<dbReference type="FunFam" id="3.30.70.2740:FF:000003">
    <property type="entry name" value="Oxidoreductase, FAD-binding, putative"/>
    <property type="match status" value="1"/>
</dbReference>
<dbReference type="InterPro" id="IPR016166">
    <property type="entry name" value="FAD-bd_PCMH"/>
</dbReference>
<evidence type="ECO:0000313" key="15">
    <source>
        <dbReference type="Proteomes" id="UP001139447"/>
    </source>
</evidence>
<name>A0A9X2AMY1_9BURK</name>
<dbReference type="GO" id="GO:0051990">
    <property type="term" value="F:(R)-2-hydroxyglutarate dehydrogenase activity"/>
    <property type="evidence" value="ECO:0007669"/>
    <property type="project" value="UniProtKB-EC"/>
</dbReference>
<evidence type="ECO:0000256" key="2">
    <source>
        <dbReference type="ARBA" id="ARBA00022485"/>
    </source>
</evidence>
<dbReference type="InterPro" id="IPR004113">
    <property type="entry name" value="FAD-bd_oxidored_4_C"/>
</dbReference>
<keyword evidence="5" id="KW-0274">FAD</keyword>